<evidence type="ECO:0000256" key="4">
    <source>
        <dbReference type="ARBA" id="ARBA00022837"/>
    </source>
</evidence>
<dbReference type="InterPro" id="IPR007881">
    <property type="entry name" value="UNC-50"/>
</dbReference>
<organism evidence="11">
    <name type="scientific">Aureococcus anophagefferens</name>
    <name type="common">Harmful bloom alga</name>
    <dbReference type="NCBI Taxonomy" id="44056"/>
    <lineage>
        <taxon>Eukaryota</taxon>
        <taxon>Sar</taxon>
        <taxon>Stramenopiles</taxon>
        <taxon>Ochrophyta</taxon>
        <taxon>Pelagophyceae</taxon>
        <taxon>Pelagomonadales</taxon>
        <taxon>Pelagomonadaceae</taxon>
        <taxon>Aureococcus</taxon>
    </lineage>
</organism>
<gene>
    <name evidence="10" type="ORF">AURANDRAFT_60518</name>
</gene>
<dbReference type="Proteomes" id="UP000002729">
    <property type="component" value="Unassembled WGS sequence"/>
</dbReference>
<keyword evidence="4" id="KW-0106">Calcium</keyword>
<feature type="region of interest" description="Disordered" evidence="7">
    <location>
        <begin position="1591"/>
        <end position="1725"/>
    </location>
</feature>
<evidence type="ECO:0000256" key="2">
    <source>
        <dbReference type="ARBA" id="ARBA00006293"/>
    </source>
</evidence>
<keyword evidence="3 8" id="KW-0812">Transmembrane</keyword>
<evidence type="ECO:0000313" key="10">
    <source>
        <dbReference type="EMBL" id="EGB13154.1"/>
    </source>
</evidence>
<evidence type="ECO:0000256" key="1">
    <source>
        <dbReference type="ARBA" id="ARBA00004141"/>
    </source>
</evidence>
<dbReference type="InParanoid" id="F0XVD3"/>
<sequence length="1725" mass="190138">MFPLQRDVNLTDVWCGPREEARATWLDWDDGGGTVETRMSSTAGLDAHSALIRDFRRFESGGLFTTLGQEKEAARRAARAFAMTPVSGLKQLDREFVVVPKNELRELASLEGNLRAERRRFVDDCEDVIARARMIGAERYPLNEPSAVATFVLVAACDEEIRRCAATVRAMELARESDAMKERAVRPWRRGVSRSGVSRKLASLDRPEGLSGRLRPETDLHTARLAVVTGSWRAYRERQRWHARMAETELMAFEDGYCRCAWRARAARDARLDYERYVALVAQYGVPFGEDEFGALGARAGLTFQALVDRGARAWQRMWWFYAPTYRLRRDRGATLFQTRYRAYFVRKRWVPILHLRLACGKMRPMKIALSHWRKCILRTVKTRKLINRVKYGGVRRIIQAWRKLVGEEHADDAVDRVIAMFADELVAEDVGICSHEYSQNTGARVDNFAARGVLALVDGVVAWQVEELVTTFCADPPSWMDANWYLQKTSYESHVRLAAQGVLPRDLFEDSHREQMHNRTATKIQRLARGVFGRNAVREKFARVIRKRYDPKTQLFFYLNIVTKARMEDRPRLQRAGLPPSVVVGAMYGFSGGALLKDVEKARQEMDQVNAQLGATRRQAMARAARQREKAELRSALAGKKRLLSAAAKGSVLRLNRGHGEDSARAADEALITATFRKFDVDGSGSIDVAELGDALQMVLGKRPNRETVKQLFAIADTDGNGTLDFEEFSQLARKGELVNRKLLNPKYRFLMQARHERAAERDAQAAALAAKKAQIEEAGRRIDETRAEWELVCAARRRENAAEHRRAMAAKAAWLAERDRSGLHRQAMAAKRRAANLRTYRKNATNGSDAVRAKRALALQGTLYDVCRTTMHLVGEDDHRKRVTTKLGLDQQRYYVGSRQDEETLRKSESWRQPHAAAYFGESLVGESSIFGASADVLTAAGPAPSAEAAPSRDGDALALPAPPRSPLGSPGGFDPAASVSFHPSVQFNDLAASSVLSPNPLFDPLASASVLSPMPRWRHSTSSDAVGHDRGLAPQRTMRHPNMAAGRGLYAFEEGASYGVDEPSLPDLGELWEKGLDWQRLGPLLRRAARVDQMDFEAALDEMLSLCFCDPQRVFKQAYYRKQTKNAWARDDPAFALLQCGFLAVAAVATGCAVSAARAGTYCYLVAAAAGGHWLAGGLLAATAHAVVANAFLQDRSRGSHSVAQSVEWLYAFDVHCDAFFVYFLVAYVGHYLVLPLALGHSYAAMLLANALHLAATGAYWYVTHLGFRALPFLRRTEVFLYPVLAAAAAFLAALVLGVFGAKLNASRVLLAAVLSPLSTFAESMGDPSYVYPAPDMPPYDRGPAVVTDENQSQSLQSDHSRGSFGPQRSGKVKEQRLKSRLGGDIAVFIEMDDGGGDVFLSGRVSPRLPASGARVTFRLSLTAERRWVAKNGEWLYEGFLAQAARPVPRRPGARVEGVVSTRKPSSACCWITIGDLDGGVYCLSKWCPGAASPPLGAIVSCELKQGKYGDWRVASPPGLAVVTQEARFLETGRLFDDAPPSPRSGADLWHAAPAYYPPARADPRAATNRTPPSPVRSLAAGLSSLLGRVSLGDPNKPPPPDRREAPRGPRAEGEASYPPRIAAPPRIIDDRRDWGGPPPPRPPRVLGMALPTWGAPPAPAPAPRWDPRYDPALPPAMLPPLSAPPGAMSPPSGFHRGSAPRPRGGGDDYPRGGDDDYPRRS</sequence>
<feature type="compositionally biased region" description="Basic and acidic residues" evidence="7">
    <location>
        <begin position="1603"/>
        <end position="1617"/>
    </location>
</feature>
<dbReference type="SMART" id="SM00015">
    <property type="entry name" value="IQ"/>
    <property type="match status" value="3"/>
</dbReference>
<dbReference type="PROSITE" id="PS00018">
    <property type="entry name" value="EF_HAND_1"/>
    <property type="match status" value="2"/>
</dbReference>
<keyword evidence="11" id="KW-1185">Reference proteome</keyword>
<dbReference type="KEGG" id="aaf:AURANDRAFT_60518"/>
<feature type="domain" description="EF-hand" evidence="9">
    <location>
        <begin position="668"/>
        <end position="703"/>
    </location>
</feature>
<evidence type="ECO:0000256" key="5">
    <source>
        <dbReference type="ARBA" id="ARBA00022989"/>
    </source>
</evidence>
<dbReference type="RefSeq" id="XP_009032750.1">
    <property type="nucleotide sequence ID" value="XM_009034502.1"/>
</dbReference>
<evidence type="ECO:0000256" key="8">
    <source>
        <dbReference type="SAM" id="Phobius"/>
    </source>
</evidence>
<feature type="compositionally biased region" description="Polar residues" evidence="7">
    <location>
        <begin position="1352"/>
        <end position="1361"/>
    </location>
</feature>
<evidence type="ECO:0000256" key="7">
    <source>
        <dbReference type="SAM" id="MobiDB-lite"/>
    </source>
</evidence>
<dbReference type="Pfam" id="PF13499">
    <property type="entry name" value="EF-hand_7"/>
    <property type="match status" value="1"/>
</dbReference>
<feature type="compositionally biased region" description="Basic and acidic residues" evidence="7">
    <location>
        <begin position="1708"/>
        <end position="1725"/>
    </location>
</feature>
<dbReference type="eggNOG" id="KOG3012">
    <property type="taxonomic scope" value="Eukaryota"/>
</dbReference>
<feature type="transmembrane region" description="Helical" evidence="8">
    <location>
        <begin position="1212"/>
        <end position="1233"/>
    </location>
</feature>
<evidence type="ECO:0000256" key="3">
    <source>
        <dbReference type="ARBA" id="ARBA00022692"/>
    </source>
</evidence>
<name>F0XVD3_AURAN</name>
<feature type="region of interest" description="Disordered" evidence="7">
    <location>
        <begin position="945"/>
        <end position="977"/>
    </location>
</feature>
<accession>F0XVD3</accession>
<evidence type="ECO:0000256" key="6">
    <source>
        <dbReference type="ARBA" id="ARBA00023136"/>
    </source>
</evidence>
<dbReference type="PANTHER" id="PTHR12841">
    <property type="entry name" value="PROTEIN UNC-50 HOMOLOG"/>
    <property type="match status" value="1"/>
</dbReference>
<dbReference type="GO" id="GO:0005509">
    <property type="term" value="F:calcium ion binding"/>
    <property type="evidence" value="ECO:0007669"/>
    <property type="project" value="InterPro"/>
</dbReference>
<feature type="region of interest" description="Disordered" evidence="7">
    <location>
        <begin position="1345"/>
        <end position="1380"/>
    </location>
</feature>
<evidence type="ECO:0000259" key="9">
    <source>
        <dbReference type="PROSITE" id="PS50222"/>
    </source>
</evidence>
<dbReference type="InterPro" id="IPR002048">
    <property type="entry name" value="EF_hand_dom"/>
</dbReference>
<keyword evidence="6 8" id="KW-0472">Membrane</keyword>
<feature type="compositionally biased region" description="Pro residues" evidence="7">
    <location>
        <begin position="1676"/>
        <end position="1687"/>
    </location>
</feature>
<dbReference type="PROSITE" id="PS50096">
    <property type="entry name" value="IQ"/>
    <property type="match status" value="1"/>
</dbReference>
<feature type="compositionally biased region" description="Low complexity" evidence="7">
    <location>
        <begin position="1688"/>
        <end position="1697"/>
    </location>
</feature>
<dbReference type="SMART" id="SM00054">
    <property type="entry name" value="EFh"/>
    <property type="match status" value="2"/>
</dbReference>
<dbReference type="InterPro" id="IPR000048">
    <property type="entry name" value="IQ_motif_EF-hand-BS"/>
</dbReference>
<feature type="transmembrane region" description="Helical" evidence="8">
    <location>
        <begin position="1282"/>
        <end position="1303"/>
    </location>
</feature>
<keyword evidence="5 8" id="KW-1133">Transmembrane helix</keyword>
<feature type="region of interest" description="Disordered" evidence="7">
    <location>
        <begin position="1020"/>
        <end position="1039"/>
    </location>
</feature>
<dbReference type="PROSITE" id="PS50222">
    <property type="entry name" value="EF_HAND_2"/>
    <property type="match status" value="2"/>
</dbReference>
<feature type="transmembrane region" description="Helical" evidence="8">
    <location>
        <begin position="1167"/>
        <end position="1192"/>
    </location>
</feature>
<dbReference type="InterPro" id="IPR018247">
    <property type="entry name" value="EF_Hand_1_Ca_BS"/>
</dbReference>
<dbReference type="Gene3D" id="1.10.238.10">
    <property type="entry name" value="EF-hand"/>
    <property type="match status" value="1"/>
</dbReference>
<dbReference type="PANTHER" id="PTHR12841:SF6">
    <property type="entry name" value="PROTEIN UNC-50 HOMOLOG"/>
    <property type="match status" value="1"/>
</dbReference>
<dbReference type="GO" id="GO:0000139">
    <property type="term" value="C:Golgi membrane"/>
    <property type="evidence" value="ECO:0007669"/>
    <property type="project" value="TreeGrafter"/>
</dbReference>
<feature type="transmembrane region" description="Helical" evidence="8">
    <location>
        <begin position="1137"/>
        <end position="1160"/>
    </location>
</feature>
<dbReference type="EMBL" id="GL833120">
    <property type="protein sequence ID" value="EGB13154.1"/>
    <property type="molecule type" value="Genomic_DNA"/>
</dbReference>
<dbReference type="SUPFAM" id="SSF47473">
    <property type="entry name" value="EF-hand"/>
    <property type="match status" value="1"/>
</dbReference>
<dbReference type="CDD" id="cd00051">
    <property type="entry name" value="EFh"/>
    <property type="match status" value="1"/>
</dbReference>
<comment type="similarity">
    <text evidence="2">Belongs to the unc-50 family.</text>
</comment>
<feature type="compositionally biased region" description="Pro residues" evidence="7">
    <location>
        <begin position="1658"/>
        <end position="1668"/>
    </location>
</feature>
<feature type="domain" description="EF-hand" evidence="9">
    <location>
        <begin position="705"/>
        <end position="740"/>
    </location>
</feature>
<comment type="subcellular location">
    <subcellularLocation>
        <location evidence="1">Membrane</location>
        <topology evidence="1">Multi-pass membrane protein</topology>
    </subcellularLocation>
</comment>
<dbReference type="Pfam" id="PF05216">
    <property type="entry name" value="UNC-50"/>
    <property type="match status" value="1"/>
</dbReference>
<dbReference type="InterPro" id="IPR011992">
    <property type="entry name" value="EF-hand-dom_pair"/>
</dbReference>
<dbReference type="GeneID" id="20223045"/>
<proteinExistence type="inferred from homology"/>
<protein>
    <recommendedName>
        <fullName evidence="9">EF-hand domain-containing protein</fullName>
    </recommendedName>
</protein>
<reference evidence="10 11" key="1">
    <citation type="journal article" date="2011" name="Proc. Natl. Acad. Sci. U.S.A.">
        <title>Niche of harmful alga Aureococcus anophagefferens revealed through ecogenomics.</title>
        <authorList>
            <person name="Gobler C.J."/>
            <person name="Berry D.L."/>
            <person name="Dyhrman S.T."/>
            <person name="Wilhelm S.W."/>
            <person name="Salamov A."/>
            <person name="Lobanov A.V."/>
            <person name="Zhang Y."/>
            <person name="Collier J.L."/>
            <person name="Wurch L.L."/>
            <person name="Kustka A.B."/>
            <person name="Dill B.D."/>
            <person name="Shah M."/>
            <person name="VerBerkmoes N.C."/>
            <person name="Kuo A."/>
            <person name="Terry A."/>
            <person name="Pangilinan J."/>
            <person name="Lindquist E.A."/>
            <person name="Lucas S."/>
            <person name="Paulsen I.T."/>
            <person name="Hattenrath-Lehmann T.K."/>
            <person name="Talmage S.C."/>
            <person name="Walker E.A."/>
            <person name="Koch F."/>
            <person name="Burson A.M."/>
            <person name="Marcoval M.A."/>
            <person name="Tang Y.Z."/>
            <person name="Lecleir G.R."/>
            <person name="Coyne K.J."/>
            <person name="Berg G.M."/>
            <person name="Bertrand E.M."/>
            <person name="Saito M.A."/>
            <person name="Gladyshev V.N."/>
            <person name="Grigoriev I.V."/>
        </authorList>
    </citation>
    <scope>NUCLEOTIDE SEQUENCE [LARGE SCALE GENOMIC DNA]</scope>
    <source>
        <strain evidence="11">CCMP 1984</strain>
    </source>
</reference>
<dbReference type="OrthoDB" id="10027013at2759"/>
<evidence type="ECO:0000313" key="11">
    <source>
        <dbReference type="Proteomes" id="UP000002729"/>
    </source>
</evidence>